<dbReference type="InterPro" id="IPR028098">
    <property type="entry name" value="Glyco_trans_4-like_N"/>
</dbReference>
<gene>
    <name evidence="3" type="ORF">GCM10011398_06370</name>
</gene>
<dbReference type="InterPro" id="IPR023881">
    <property type="entry name" value="Thiol_BshA"/>
</dbReference>
<dbReference type="Gene3D" id="3.40.50.2000">
    <property type="entry name" value="Glycogen Phosphorylase B"/>
    <property type="match status" value="2"/>
</dbReference>
<comment type="caution">
    <text evidence="3">The sequence shown here is derived from an EMBL/GenBank/DDBJ whole genome shotgun (WGS) entry which is preliminary data.</text>
</comment>
<feature type="domain" description="Glycosyl transferase family 1" evidence="1">
    <location>
        <begin position="186"/>
        <end position="344"/>
    </location>
</feature>
<dbReference type="Proteomes" id="UP000622860">
    <property type="component" value="Unassembled WGS sequence"/>
</dbReference>
<dbReference type="GO" id="GO:0016757">
    <property type="term" value="F:glycosyltransferase activity"/>
    <property type="evidence" value="ECO:0007669"/>
    <property type="project" value="InterPro"/>
</dbReference>
<dbReference type="PANTHER" id="PTHR45947">
    <property type="entry name" value="SULFOQUINOVOSYL TRANSFERASE SQD2"/>
    <property type="match status" value="1"/>
</dbReference>
<name>A0A917LXH0_9BACI</name>
<dbReference type="EMBL" id="BMFR01000001">
    <property type="protein sequence ID" value="GGG65432.1"/>
    <property type="molecule type" value="Genomic_DNA"/>
</dbReference>
<keyword evidence="3" id="KW-0808">Transferase</keyword>
<organism evidence="3 4">
    <name type="scientific">Virgibacillus oceani</name>
    <dbReference type="NCBI Taxonomy" id="1479511"/>
    <lineage>
        <taxon>Bacteria</taxon>
        <taxon>Bacillati</taxon>
        <taxon>Bacillota</taxon>
        <taxon>Bacilli</taxon>
        <taxon>Bacillales</taxon>
        <taxon>Bacillaceae</taxon>
        <taxon>Virgibacillus</taxon>
    </lineage>
</organism>
<dbReference type="SUPFAM" id="SSF53756">
    <property type="entry name" value="UDP-Glycosyltransferase/glycogen phosphorylase"/>
    <property type="match status" value="1"/>
</dbReference>
<evidence type="ECO:0000313" key="4">
    <source>
        <dbReference type="Proteomes" id="UP000622860"/>
    </source>
</evidence>
<evidence type="ECO:0000259" key="2">
    <source>
        <dbReference type="Pfam" id="PF13439"/>
    </source>
</evidence>
<reference evidence="3" key="1">
    <citation type="journal article" date="2014" name="Int. J. Syst. Evol. Microbiol.">
        <title>Complete genome sequence of Corynebacterium casei LMG S-19264T (=DSM 44701T), isolated from a smear-ripened cheese.</title>
        <authorList>
            <consortium name="US DOE Joint Genome Institute (JGI-PGF)"/>
            <person name="Walter F."/>
            <person name="Albersmeier A."/>
            <person name="Kalinowski J."/>
            <person name="Ruckert C."/>
        </authorList>
    </citation>
    <scope>NUCLEOTIDE SEQUENCE</scope>
    <source>
        <strain evidence="3">CGMCC 1.12754</strain>
    </source>
</reference>
<dbReference type="InterPro" id="IPR050194">
    <property type="entry name" value="Glycosyltransferase_grp1"/>
</dbReference>
<dbReference type="Pfam" id="PF00534">
    <property type="entry name" value="Glycos_transf_1"/>
    <property type="match status" value="1"/>
</dbReference>
<dbReference type="AlphaFoldDB" id="A0A917LXH0"/>
<accession>A0A917LXH0</accession>
<dbReference type="PANTHER" id="PTHR45947:SF3">
    <property type="entry name" value="SULFOQUINOVOSYL TRANSFERASE SQD2"/>
    <property type="match status" value="1"/>
</dbReference>
<sequence>MKKIGITCYPTVGGSGVIATELGIQLAEQGHEIHFITSSIPFRLNHIYPTIFYHEVELNHYPVFQYPPYDLSLASKMAEVIDREKLDILHVHYAMPHAVCAILAKEIAQHDVKIVTTLHGTDITVLGIDRTFKKMIKYGIEQSDAVTAVSESLVEQTTDMLEINKEMSVIYNFVNEKEYQKKETLNIKQQYGIQQDEKVIIHISNFRKVKRVNDVIHAFNLIQRQVKSKLLLVGDGPEYADVCQLVDSLRLQDQVLFLGKQKNVSDLLSISDLKLLLSEKESFGLVLLEAMSCEVPCIGTNVGGIPEVIRHGETGYIVELGDIEKTAAYAVHLLNNQDLLNRFSLQSLDRARTHFHSKEIVKQYLDLYDQVLSSSK</sequence>
<evidence type="ECO:0000259" key="1">
    <source>
        <dbReference type="Pfam" id="PF00534"/>
    </source>
</evidence>
<protein>
    <submittedName>
        <fullName evidence="3">Glycosyl transferase</fullName>
    </submittedName>
</protein>
<proteinExistence type="predicted"/>
<dbReference type="NCBIfam" id="TIGR03999">
    <property type="entry name" value="thiol_BshA"/>
    <property type="match status" value="1"/>
</dbReference>
<dbReference type="Pfam" id="PF13439">
    <property type="entry name" value="Glyco_transf_4"/>
    <property type="match status" value="1"/>
</dbReference>
<dbReference type="GO" id="GO:0071793">
    <property type="term" value="P:bacillithiol biosynthetic process"/>
    <property type="evidence" value="ECO:0007669"/>
    <property type="project" value="InterPro"/>
</dbReference>
<dbReference type="InterPro" id="IPR001296">
    <property type="entry name" value="Glyco_trans_1"/>
</dbReference>
<evidence type="ECO:0000313" key="3">
    <source>
        <dbReference type="EMBL" id="GGG65432.1"/>
    </source>
</evidence>
<feature type="domain" description="Glycosyltransferase subfamily 4-like N-terminal" evidence="2">
    <location>
        <begin position="12"/>
        <end position="176"/>
    </location>
</feature>
<keyword evidence="4" id="KW-1185">Reference proteome</keyword>
<reference evidence="3" key="2">
    <citation type="submission" date="2020-09" db="EMBL/GenBank/DDBJ databases">
        <authorList>
            <person name="Sun Q."/>
            <person name="Zhou Y."/>
        </authorList>
    </citation>
    <scope>NUCLEOTIDE SEQUENCE</scope>
    <source>
        <strain evidence="3">CGMCC 1.12754</strain>
    </source>
</reference>
<dbReference type="RefSeq" id="WP_188453881.1">
    <property type="nucleotide sequence ID" value="NZ_BMFR01000001.1"/>
</dbReference>